<dbReference type="Proteomes" id="UP000035642">
    <property type="component" value="Unassembled WGS sequence"/>
</dbReference>
<evidence type="ECO:0000313" key="3">
    <source>
        <dbReference type="WBParaSite" id="ACAC_0000958201-mRNA-1"/>
    </source>
</evidence>
<reference evidence="3" key="2">
    <citation type="submission" date="2016-04" db="UniProtKB">
        <authorList>
            <consortium name="WormBaseParasite"/>
        </authorList>
    </citation>
    <scope>IDENTIFICATION</scope>
</reference>
<dbReference type="WBParaSite" id="ACAC_0000958201-mRNA-1">
    <property type="protein sequence ID" value="ACAC_0000958201-mRNA-1"/>
    <property type="gene ID" value="ACAC_0000958201"/>
</dbReference>
<feature type="region of interest" description="Disordered" evidence="1">
    <location>
        <begin position="327"/>
        <end position="429"/>
    </location>
</feature>
<organism evidence="2 3">
    <name type="scientific">Angiostrongylus cantonensis</name>
    <name type="common">Rat lungworm</name>
    <dbReference type="NCBI Taxonomy" id="6313"/>
    <lineage>
        <taxon>Eukaryota</taxon>
        <taxon>Metazoa</taxon>
        <taxon>Ecdysozoa</taxon>
        <taxon>Nematoda</taxon>
        <taxon>Chromadorea</taxon>
        <taxon>Rhabditida</taxon>
        <taxon>Rhabditina</taxon>
        <taxon>Rhabditomorpha</taxon>
        <taxon>Strongyloidea</taxon>
        <taxon>Metastrongylidae</taxon>
        <taxon>Angiostrongylus</taxon>
    </lineage>
</organism>
<dbReference type="STRING" id="6313.A0A158PAJ9"/>
<feature type="compositionally biased region" description="Basic and acidic residues" evidence="1">
    <location>
        <begin position="365"/>
        <end position="387"/>
    </location>
</feature>
<dbReference type="AlphaFoldDB" id="A0A158PAJ9"/>
<sequence>MTIELAVPQLVKKPLEYPETHREVTYIKDLQLLTEDGEAETLSIEQQESAKAVKKRIIKDGTSEKVTMSRIPQCVAPIEETAAVDESTALPDEEVHQLHPQHHEDDKASNKSFKSLLPPRRSTLEKSRHDVTVVPTYVRPQAETIKELEVQIIHVVTQNFRNFALHFLLHSYVSNSANVRDLKVFIFAAPKRNSLQVKESASRFSNQKATTDFARKAVIQPPKLHTAAVQQVETKTAPKYKRSCYLEQQEVERPKKQYNIVKPAINDNFDKQMEEIREQMKSGSSHFQNSVKDLSKGITLTSEGIKKRAEEEKKKIIMDSVSGVFSKADEENARWKEKRGAETEKELAKIEAEKDRKKKVVVPEPKTEPEKPAEPKRVVRKISKDKSSAVQQTKADDSPALSTGKAAETSSKPATTSAINATTEPKSSRAVGPVAVIDQVVSNSFLAPVPKPISMERPKILKTENVVNVDNYDLFEAIMSSARVGPKGDGAVATKIRNAIGNFTNVRKTDSPTLKTATEKSPKRYATRRKTQEIVNESTEPKVKKRKQTYKRSKFIRDPHDIDVLLGWDKENTFEKRSRGNSGCHQSTDQGWNPEKPLLRRFANSHMSFDDGRDGGRSLAANGDHVKMDQMFSRAAKDLINGLPLKKRKRVPSSKIWISDLTDIDKIYSISEIRDIIASANA</sequence>
<keyword evidence="2" id="KW-1185">Reference proteome</keyword>
<accession>A0A158PAJ9</accession>
<evidence type="ECO:0000256" key="1">
    <source>
        <dbReference type="SAM" id="MobiDB-lite"/>
    </source>
</evidence>
<feature type="compositionally biased region" description="Basic and acidic residues" evidence="1">
    <location>
        <begin position="96"/>
        <end position="109"/>
    </location>
</feature>
<proteinExistence type="predicted"/>
<name>A0A158PAJ9_ANGCA</name>
<feature type="region of interest" description="Disordered" evidence="1">
    <location>
        <begin position="96"/>
        <end position="127"/>
    </location>
</feature>
<feature type="compositionally biased region" description="Basic and acidic residues" evidence="1">
    <location>
        <begin position="327"/>
        <end position="355"/>
    </location>
</feature>
<evidence type="ECO:0000313" key="2">
    <source>
        <dbReference type="Proteomes" id="UP000035642"/>
    </source>
</evidence>
<reference evidence="2" key="1">
    <citation type="submission" date="2012-09" db="EMBL/GenBank/DDBJ databases">
        <authorList>
            <person name="Martin A.A."/>
        </authorList>
    </citation>
    <scope>NUCLEOTIDE SEQUENCE</scope>
</reference>
<feature type="compositionally biased region" description="Polar residues" evidence="1">
    <location>
        <begin position="408"/>
        <end position="425"/>
    </location>
</feature>
<protein>
    <submittedName>
        <fullName evidence="3">INCENP_ARK-bind domain-containing protein</fullName>
    </submittedName>
</protein>